<dbReference type="GeneID" id="5005259"/>
<dbReference type="PANTHER" id="PTHR47042">
    <property type="entry name" value="C2 DOMAIN-CONTAINING PROTEIN-LIKE"/>
    <property type="match status" value="1"/>
</dbReference>
<dbReference type="PANTHER" id="PTHR47042:SF4">
    <property type="entry name" value="OS02G0313700 PROTEIN"/>
    <property type="match status" value="1"/>
</dbReference>
<dbReference type="HOGENOM" id="CLU_335061_0_0_1"/>
<gene>
    <name evidence="9" type="ORF">OSTLU_27675</name>
</gene>
<evidence type="ECO:0000256" key="4">
    <source>
        <dbReference type="ARBA" id="ARBA00023121"/>
    </source>
</evidence>
<feature type="region of interest" description="Disordered" evidence="6">
    <location>
        <begin position="807"/>
        <end position="852"/>
    </location>
</feature>
<organism evidence="9 10">
    <name type="scientific">Ostreococcus lucimarinus (strain CCE9901)</name>
    <dbReference type="NCBI Taxonomy" id="436017"/>
    <lineage>
        <taxon>Eukaryota</taxon>
        <taxon>Viridiplantae</taxon>
        <taxon>Chlorophyta</taxon>
        <taxon>Mamiellophyceae</taxon>
        <taxon>Mamiellales</taxon>
        <taxon>Bathycoccaceae</taxon>
        <taxon>Ostreococcus</taxon>
    </lineage>
</organism>
<feature type="compositionally biased region" description="Polar residues" evidence="6">
    <location>
        <begin position="843"/>
        <end position="852"/>
    </location>
</feature>
<dbReference type="AlphaFoldDB" id="A4S7Z8"/>
<keyword evidence="5 7" id="KW-0472">Membrane</keyword>
<keyword evidence="4" id="KW-0446">Lipid-binding</keyword>
<dbReference type="GO" id="GO:0016020">
    <property type="term" value="C:membrane"/>
    <property type="evidence" value="ECO:0007669"/>
    <property type="project" value="UniProtKB-SubCell"/>
</dbReference>
<evidence type="ECO:0000256" key="7">
    <source>
        <dbReference type="SAM" id="Phobius"/>
    </source>
</evidence>
<dbReference type="InterPro" id="IPR052847">
    <property type="entry name" value="Ext_Synaptotagmin/KAHRP-like"/>
</dbReference>
<dbReference type="InterPro" id="IPR031468">
    <property type="entry name" value="SMP_LBD"/>
</dbReference>
<evidence type="ECO:0000313" key="10">
    <source>
        <dbReference type="Proteomes" id="UP000001568"/>
    </source>
</evidence>
<dbReference type="CDD" id="cd21669">
    <property type="entry name" value="SMP_SF"/>
    <property type="match status" value="1"/>
</dbReference>
<dbReference type="KEGG" id="olu:OSTLU_27675"/>
<keyword evidence="10" id="KW-1185">Reference proteome</keyword>
<feature type="region of interest" description="Disordered" evidence="6">
    <location>
        <begin position="469"/>
        <end position="542"/>
    </location>
</feature>
<sequence>MSTASGSTFARASDAIRRSAGALASASATTSASADADAAVKATPRVVVDFAGQLLGFFAFTWEGACWALVCALVVGNYLARKWRRKMRKTLASAEMKHSLDSQFTTVEHGAMEWINHFLRHLWSSTAGTYADAQAADVLRGIIEGLGSSKPNFVKEVTLTDLTLGSTPPKIQLYTVRYNPTLDYLQFEFNVDWFADAAHGRLMTKIKLAAALPSLRVPIHLTDFGLRGRVLMGFRLTKRVPGVSGVDVSFRGAPKVDVSVRPVGLPVADIPGLYQWIMGKLEEVICKKFLEPRRLYIDVEGKFLRKMASADFLGPGGTLVCRIVSVKGMPKNTGSGYPWVEVSFNGIRRKTCTRPVAKVMEYGGAMAFPLPADTNWKSTEDSTMNVGTVRVRIMDRAAVGTDVFVVGEAVFGAHRRSDTGTHHASLSLGSHAAKSKYGVSGKVSTIAQIEWEVLPPIERWNPLKPAVVESRSSAPLKQQDDASEDEDDDDDEEYDEDEDEDEDEDVDTADVFSERSAMSSGHGALSPASRQNSLGTAKSDDEDALGSAAEHIFQLAKLRTLLQSERDHSQSVIEKLKSELAMVKDTVMLERERRAQELKRALLEGVKFFCHTKNSKAALKADETYYLRYHGYKQIFTLHKKHGVKSKPVHTLNIAHVAFAAVGTKHFTMGVTREQDAKETTKAKSARAQEIHSLSASKCLTIVFSTEQELKAEAASIREAKELTKKVKCATGEAEEAEPVVDEPAAFASPAGLAGTGLVGLDLEIPLKGNGRSAREWVDGINALKQVYTATEYPELKYLENVRQKSLKKSADENRDMHKNGPPAVSPEKSKRTSEVVAEIKRTPTSFASVDE</sequence>
<comment type="subcellular location">
    <subcellularLocation>
        <location evidence="1">Membrane</location>
    </subcellularLocation>
</comment>
<keyword evidence="2" id="KW-0813">Transport</keyword>
<dbReference type="OMA" id="GAMEWIN"/>
<dbReference type="eggNOG" id="KOG1012">
    <property type="taxonomic scope" value="Eukaryota"/>
</dbReference>
<protein>
    <recommendedName>
        <fullName evidence="8">SMP-LTD domain-containing protein</fullName>
    </recommendedName>
</protein>
<evidence type="ECO:0000256" key="3">
    <source>
        <dbReference type="ARBA" id="ARBA00023055"/>
    </source>
</evidence>
<evidence type="ECO:0000256" key="1">
    <source>
        <dbReference type="ARBA" id="ARBA00004370"/>
    </source>
</evidence>
<dbReference type="Gramene" id="ABO99654">
    <property type="protein sequence ID" value="ABO99654"/>
    <property type="gene ID" value="OSTLU_27675"/>
</dbReference>
<dbReference type="GO" id="GO:0008289">
    <property type="term" value="F:lipid binding"/>
    <property type="evidence" value="ECO:0007669"/>
    <property type="project" value="UniProtKB-KW"/>
</dbReference>
<evidence type="ECO:0000256" key="2">
    <source>
        <dbReference type="ARBA" id="ARBA00022448"/>
    </source>
</evidence>
<reference evidence="9 10" key="1">
    <citation type="journal article" date="2007" name="Proc. Natl. Acad. Sci. U.S.A.">
        <title>The tiny eukaryote Ostreococcus provides genomic insights into the paradox of plankton speciation.</title>
        <authorList>
            <person name="Palenik B."/>
            <person name="Grimwood J."/>
            <person name="Aerts A."/>
            <person name="Rouze P."/>
            <person name="Salamov A."/>
            <person name="Putnam N."/>
            <person name="Dupont C."/>
            <person name="Jorgensen R."/>
            <person name="Derelle E."/>
            <person name="Rombauts S."/>
            <person name="Zhou K."/>
            <person name="Otillar R."/>
            <person name="Merchant S.S."/>
            <person name="Podell S."/>
            <person name="Gaasterland T."/>
            <person name="Napoli C."/>
            <person name="Gendler K."/>
            <person name="Manuell A."/>
            <person name="Tai V."/>
            <person name="Vallon O."/>
            <person name="Piganeau G."/>
            <person name="Jancek S."/>
            <person name="Heijde M."/>
            <person name="Jabbari K."/>
            <person name="Bowler C."/>
            <person name="Lohr M."/>
            <person name="Robbens S."/>
            <person name="Werner G."/>
            <person name="Dubchak I."/>
            <person name="Pazour G.J."/>
            <person name="Ren Q."/>
            <person name="Paulsen I."/>
            <person name="Delwiche C."/>
            <person name="Schmutz J."/>
            <person name="Rokhsar D."/>
            <person name="Van de Peer Y."/>
            <person name="Moreau H."/>
            <person name="Grigoriev I.V."/>
        </authorList>
    </citation>
    <scope>NUCLEOTIDE SEQUENCE [LARGE SCALE GENOMIC DNA]</scope>
    <source>
        <strain evidence="9 10">CCE9901</strain>
    </source>
</reference>
<dbReference type="EMBL" id="CP000594">
    <property type="protein sequence ID" value="ABO99654.1"/>
    <property type="molecule type" value="Genomic_DNA"/>
</dbReference>
<keyword evidence="3" id="KW-0445">Lipid transport</keyword>
<keyword evidence="7" id="KW-0812">Transmembrane</keyword>
<dbReference type="PROSITE" id="PS51847">
    <property type="entry name" value="SMP"/>
    <property type="match status" value="1"/>
</dbReference>
<dbReference type="Proteomes" id="UP000001568">
    <property type="component" value="Chromosome 14"/>
</dbReference>
<keyword evidence="7" id="KW-1133">Transmembrane helix</keyword>
<proteinExistence type="predicted"/>
<evidence type="ECO:0000259" key="8">
    <source>
        <dbReference type="PROSITE" id="PS51847"/>
    </source>
</evidence>
<feature type="compositionally biased region" description="Basic and acidic residues" evidence="6">
    <location>
        <begin position="828"/>
        <end position="842"/>
    </location>
</feature>
<feature type="compositionally biased region" description="Basic and acidic residues" evidence="6">
    <location>
        <begin position="807"/>
        <end position="819"/>
    </location>
</feature>
<feature type="compositionally biased region" description="Acidic residues" evidence="6">
    <location>
        <begin position="481"/>
        <end position="508"/>
    </location>
</feature>
<dbReference type="GO" id="GO:0006869">
    <property type="term" value="P:lipid transport"/>
    <property type="evidence" value="ECO:0007669"/>
    <property type="project" value="UniProtKB-KW"/>
</dbReference>
<evidence type="ECO:0000256" key="5">
    <source>
        <dbReference type="ARBA" id="ARBA00023136"/>
    </source>
</evidence>
<evidence type="ECO:0000313" key="9">
    <source>
        <dbReference type="EMBL" id="ABO99654.1"/>
    </source>
</evidence>
<feature type="domain" description="SMP-LTD" evidence="8">
    <location>
        <begin position="108"/>
        <end position="300"/>
    </location>
</feature>
<feature type="transmembrane region" description="Helical" evidence="7">
    <location>
        <begin position="54"/>
        <end position="80"/>
    </location>
</feature>
<accession>A4S7Z8</accession>
<name>A4S7Z8_OSTLU</name>
<dbReference type="OrthoDB" id="568405at2759"/>
<dbReference type="RefSeq" id="XP_001421361.1">
    <property type="nucleotide sequence ID" value="XM_001421324.1"/>
</dbReference>
<evidence type="ECO:0000256" key="6">
    <source>
        <dbReference type="SAM" id="MobiDB-lite"/>
    </source>
</evidence>